<evidence type="ECO:0000256" key="3">
    <source>
        <dbReference type="ARBA" id="ARBA00023012"/>
    </source>
</evidence>
<evidence type="ECO:0000259" key="11">
    <source>
        <dbReference type="PROSITE" id="PS51755"/>
    </source>
</evidence>
<dbReference type="PANTHER" id="PTHR48111:SF40">
    <property type="entry name" value="PHOSPHATE REGULON TRANSCRIPTIONAL REGULATORY PROTEIN PHOB"/>
    <property type="match status" value="1"/>
</dbReference>
<feature type="domain" description="OmpR/PhoB-type" evidence="11">
    <location>
        <begin position="108"/>
        <end position="202"/>
    </location>
</feature>
<comment type="caution">
    <text evidence="12">The sequence shown here is derived from an EMBL/GenBank/DDBJ whole genome shotgun (WGS) entry which is preliminary data.</text>
</comment>
<evidence type="ECO:0000256" key="2">
    <source>
        <dbReference type="ARBA" id="ARBA00022553"/>
    </source>
</evidence>
<keyword evidence="3" id="KW-0902">Two-component regulatory system</keyword>
<protein>
    <recommendedName>
        <fullName evidence="1">Stage 0 sporulation protein A homolog</fullName>
    </recommendedName>
</protein>
<dbReference type="Proteomes" id="UP000824249">
    <property type="component" value="Unassembled WGS sequence"/>
</dbReference>
<name>A0A9D1VTX6_9FIRM</name>
<reference evidence="12" key="2">
    <citation type="submission" date="2021-04" db="EMBL/GenBank/DDBJ databases">
        <authorList>
            <person name="Gilroy R."/>
        </authorList>
    </citation>
    <scope>NUCLEOTIDE SEQUENCE</scope>
    <source>
        <strain evidence="12">26628</strain>
    </source>
</reference>
<keyword evidence="6" id="KW-0804">Transcription</keyword>
<dbReference type="GO" id="GO:0006355">
    <property type="term" value="P:regulation of DNA-templated transcription"/>
    <property type="evidence" value="ECO:0007669"/>
    <property type="project" value="InterPro"/>
</dbReference>
<keyword evidence="2 8" id="KW-0597">Phosphoprotein</keyword>
<dbReference type="SMART" id="SM00862">
    <property type="entry name" value="Trans_reg_C"/>
    <property type="match status" value="1"/>
</dbReference>
<evidence type="ECO:0000256" key="8">
    <source>
        <dbReference type="PROSITE-ProRule" id="PRU00169"/>
    </source>
</evidence>
<dbReference type="PROSITE" id="PS50110">
    <property type="entry name" value="RESPONSE_REGULATORY"/>
    <property type="match status" value="1"/>
</dbReference>
<evidence type="ECO:0000256" key="9">
    <source>
        <dbReference type="PROSITE-ProRule" id="PRU01091"/>
    </source>
</evidence>
<dbReference type="InterPro" id="IPR036388">
    <property type="entry name" value="WH-like_DNA-bd_sf"/>
</dbReference>
<dbReference type="Gene3D" id="3.40.50.2300">
    <property type="match status" value="1"/>
</dbReference>
<dbReference type="CDD" id="cd00383">
    <property type="entry name" value="trans_reg_C"/>
    <property type="match status" value="1"/>
</dbReference>
<evidence type="ECO:0000313" key="12">
    <source>
        <dbReference type="EMBL" id="HIX46904.1"/>
    </source>
</evidence>
<dbReference type="SMART" id="SM00448">
    <property type="entry name" value="REC"/>
    <property type="match status" value="1"/>
</dbReference>
<evidence type="ECO:0000256" key="5">
    <source>
        <dbReference type="ARBA" id="ARBA00023125"/>
    </source>
</evidence>
<keyword evidence="5 9" id="KW-0238">DNA-binding</keyword>
<dbReference type="GO" id="GO:0005829">
    <property type="term" value="C:cytosol"/>
    <property type="evidence" value="ECO:0007669"/>
    <property type="project" value="TreeGrafter"/>
</dbReference>
<dbReference type="InterPro" id="IPR011006">
    <property type="entry name" value="CheY-like_superfamily"/>
</dbReference>
<dbReference type="Pfam" id="PF00486">
    <property type="entry name" value="Trans_reg_C"/>
    <property type="match status" value="1"/>
</dbReference>
<dbReference type="Gene3D" id="1.10.10.10">
    <property type="entry name" value="Winged helix-like DNA-binding domain superfamily/Winged helix DNA-binding domain"/>
    <property type="match status" value="1"/>
</dbReference>
<dbReference type="Pfam" id="PF00072">
    <property type="entry name" value="Response_reg"/>
    <property type="match status" value="1"/>
</dbReference>
<dbReference type="PANTHER" id="PTHR48111">
    <property type="entry name" value="REGULATOR OF RPOS"/>
    <property type="match status" value="1"/>
</dbReference>
<feature type="modified residue" description="4-aspartylphosphate" evidence="8">
    <location>
        <position position="40"/>
    </location>
</feature>
<evidence type="ECO:0000259" key="10">
    <source>
        <dbReference type="PROSITE" id="PS50110"/>
    </source>
</evidence>
<proteinExistence type="predicted"/>
<dbReference type="GO" id="GO:0000976">
    <property type="term" value="F:transcription cis-regulatory region binding"/>
    <property type="evidence" value="ECO:0007669"/>
    <property type="project" value="TreeGrafter"/>
</dbReference>
<gene>
    <name evidence="12" type="ORF">H9737_04345</name>
</gene>
<reference evidence="12" key="1">
    <citation type="journal article" date="2021" name="PeerJ">
        <title>Extensive microbial diversity within the chicken gut microbiome revealed by metagenomics and culture.</title>
        <authorList>
            <person name="Gilroy R."/>
            <person name="Ravi A."/>
            <person name="Getino M."/>
            <person name="Pursley I."/>
            <person name="Horton D.L."/>
            <person name="Alikhan N.F."/>
            <person name="Baker D."/>
            <person name="Gharbi K."/>
            <person name="Hall N."/>
            <person name="Watson M."/>
            <person name="Adriaenssens E.M."/>
            <person name="Foster-Nyarko E."/>
            <person name="Jarju S."/>
            <person name="Secka A."/>
            <person name="Antonio M."/>
            <person name="Oren A."/>
            <person name="Chaudhuri R.R."/>
            <person name="La Ragione R."/>
            <person name="Hildebrand F."/>
            <person name="Pallen M.J."/>
        </authorList>
    </citation>
    <scope>NUCLEOTIDE SEQUENCE</scope>
    <source>
        <strain evidence="12">26628</strain>
    </source>
</reference>
<feature type="DNA-binding region" description="OmpR/PhoB-type" evidence="9">
    <location>
        <begin position="108"/>
        <end position="202"/>
    </location>
</feature>
<evidence type="ECO:0000256" key="7">
    <source>
        <dbReference type="ARBA" id="ARBA00024867"/>
    </source>
</evidence>
<feature type="domain" description="Response regulatory" evidence="10">
    <location>
        <begin position="1"/>
        <end position="104"/>
    </location>
</feature>
<dbReference type="SUPFAM" id="SSF52172">
    <property type="entry name" value="CheY-like"/>
    <property type="match status" value="1"/>
</dbReference>
<dbReference type="InterPro" id="IPR001789">
    <property type="entry name" value="Sig_transdc_resp-reg_receiver"/>
</dbReference>
<dbReference type="InterPro" id="IPR039420">
    <property type="entry name" value="WalR-like"/>
</dbReference>
<dbReference type="AlphaFoldDB" id="A0A9D1VTX6"/>
<keyword evidence="4" id="KW-0805">Transcription regulation</keyword>
<evidence type="ECO:0000256" key="1">
    <source>
        <dbReference type="ARBA" id="ARBA00018672"/>
    </source>
</evidence>
<dbReference type="GO" id="GO:0000156">
    <property type="term" value="F:phosphorelay response regulator activity"/>
    <property type="evidence" value="ECO:0007669"/>
    <property type="project" value="TreeGrafter"/>
</dbReference>
<dbReference type="EMBL" id="DXFD01000063">
    <property type="protein sequence ID" value="HIX46904.1"/>
    <property type="molecule type" value="Genomic_DNA"/>
</dbReference>
<evidence type="ECO:0000256" key="6">
    <source>
        <dbReference type="ARBA" id="ARBA00023163"/>
    </source>
</evidence>
<accession>A0A9D1VTX6</accession>
<dbReference type="GO" id="GO:0032993">
    <property type="term" value="C:protein-DNA complex"/>
    <property type="evidence" value="ECO:0007669"/>
    <property type="project" value="TreeGrafter"/>
</dbReference>
<evidence type="ECO:0000313" key="13">
    <source>
        <dbReference type="Proteomes" id="UP000824249"/>
    </source>
</evidence>
<sequence length="202" mass="22423">MQRIWIVEDDADIRAELAALLRGNGYQPVAEPPCELALIDVNLPGESGYELCRRCKETSAAPVIFLTARTAAADELAGFAAGGDDYIKKPYNPSVLLARIARLLRPEKRVLSAAGLTLDEDAFTLHCGERSVPLTKTEQRILHCLMQKRMCSKQMLIEELWADSCYVDENALYVNINRLREKLRSIGAEGAISTVRGVGYRL</sequence>
<evidence type="ECO:0000256" key="4">
    <source>
        <dbReference type="ARBA" id="ARBA00023015"/>
    </source>
</evidence>
<comment type="function">
    <text evidence="7">May play the central regulatory role in sporulation. It may be an element of the effector pathway responsible for the activation of sporulation genes in response to nutritional stress. Spo0A may act in concert with spo0H (a sigma factor) to control the expression of some genes that are critical to the sporulation process.</text>
</comment>
<dbReference type="PROSITE" id="PS51755">
    <property type="entry name" value="OMPR_PHOB"/>
    <property type="match status" value="1"/>
</dbReference>
<organism evidence="12 13">
    <name type="scientific">Candidatus Borkfalkia faecigallinarum</name>
    <dbReference type="NCBI Taxonomy" id="2838509"/>
    <lineage>
        <taxon>Bacteria</taxon>
        <taxon>Bacillati</taxon>
        <taxon>Bacillota</taxon>
        <taxon>Clostridia</taxon>
        <taxon>Christensenellales</taxon>
        <taxon>Christensenellaceae</taxon>
        <taxon>Candidatus Borkfalkia</taxon>
    </lineage>
</organism>
<dbReference type="InterPro" id="IPR001867">
    <property type="entry name" value="OmpR/PhoB-type_DNA-bd"/>
</dbReference>
<dbReference type="Gene3D" id="6.10.250.690">
    <property type="match status" value="1"/>
</dbReference>